<proteinExistence type="predicted"/>
<sequence>HLESHDFLNLRLTSRHLKEQTEKAFGRRYFKTRKIMLSPYSINALLAMSKHAQLAQFIRHITIGLERLQYNYHDAFRPCQISALREWKEKYHEKYHFRLVEQELMERYNTDARILAQVFASLPNLESVGVCGGSLISPTKDLRRLEDEDSMQSWGAEHLIRELG</sequence>
<feature type="non-terminal residue" evidence="1">
    <location>
        <position position="164"/>
    </location>
</feature>
<dbReference type="AlphaFoldDB" id="A0A6A6Y0S8"/>
<dbReference type="RefSeq" id="XP_033569087.1">
    <property type="nucleotide sequence ID" value="XM_033714720.1"/>
</dbReference>
<keyword evidence="2" id="KW-1185">Reference proteome</keyword>
<feature type="non-terminal residue" evidence="1">
    <location>
        <position position="1"/>
    </location>
</feature>
<dbReference type="OrthoDB" id="5279008at2759"/>
<protein>
    <submittedName>
        <fullName evidence="1 3">Uncharacterized protein</fullName>
    </submittedName>
</protein>
<reference evidence="1 3" key="1">
    <citation type="journal article" date="2020" name="Stud. Mycol.">
        <title>101 Dothideomycetes genomes: a test case for predicting lifestyles and emergence of pathogens.</title>
        <authorList>
            <person name="Haridas S."/>
            <person name="Albert R."/>
            <person name="Binder M."/>
            <person name="Bloem J."/>
            <person name="Labutti K."/>
            <person name="Salamov A."/>
            <person name="Andreopoulos B."/>
            <person name="Baker S."/>
            <person name="Barry K."/>
            <person name="Bills G."/>
            <person name="Bluhm B."/>
            <person name="Cannon C."/>
            <person name="Castanera R."/>
            <person name="Culley D."/>
            <person name="Daum C."/>
            <person name="Ezra D."/>
            <person name="Gonzalez J."/>
            <person name="Henrissat B."/>
            <person name="Kuo A."/>
            <person name="Liang C."/>
            <person name="Lipzen A."/>
            <person name="Lutzoni F."/>
            <person name="Magnuson J."/>
            <person name="Mondo S."/>
            <person name="Nolan M."/>
            <person name="Ohm R."/>
            <person name="Pangilinan J."/>
            <person name="Park H.-J."/>
            <person name="Ramirez L."/>
            <person name="Alfaro M."/>
            <person name="Sun H."/>
            <person name="Tritt A."/>
            <person name="Yoshinaga Y."/>
            <person name="Zwiers L.-H."/>
            <person name="Turgeon B."/>
            <person name="Goodwin S."/>
            <person name="Spatafora J."/>
            <person name="Crous P."/>
            <person name="Grigoriev I."/>
        </authorList>
    </citation>
    <scope>NUCLEOTIDE SEQUENCE</scope>
    <source>
        <strain evidence="1 3">CBS 304.34</strain>
    </source>
</reference>
<evidence type="ECO:0000313" key="1">
    <source>
        <dbReference type="EMBL" id="KAF2802123.1"/>
    </source>
</evidence>
<evidence type="ECO:0000313" key="3">
    <source>
        <dbReference type="RefSeq" id="XP_033569087.1"/>
    </source>
</evidence>
<dbReference type="GeneID" id="54455613"/>
<name>A0A6A6Y0S8_9PEZI</name>
<dbReference type="Proteomes" id="UP000504636">
    <property type="component" value="Unplaced"/>
</dbReference>
<reference evidence="3" key="3">
    <citation type="submission" date="2025-04" db="UniProtKB">
        <authorList>
            <consortium name="RefSeq"/>
        </authorList>
    </citation>
    <scope>IDENTIFICATION</scope>
    <source>
        <strain evidence="3">CBS 304.34</strain>
    </source>
</reference>
<gene>
    <name evidence="1 3" type="ORF">BDZ99DRAFT_364087</name>
</gene>
<organism evidence="1">
    <name type="scientific">Mytilinidion resinicola</name>
    <dbReference type="NCBI Taxonomy" id="574789"/>
    <lineage>
        <taxon>Eukaryota</taxon>
        <taxon>Fungi</taxon>
        <taxon>Dikarya</taxon>
        <taxon>Ascomycota</taxon>
        <taxon>Pezizomycotina</taxon>
        <taxon>Dothideomycetes</taxon>
        <taxon>Pleosporomycetidae</taxon>
        <taxon>Mytilinidiales</taxon>
        <taxon>Mytilinidiaceae</taxon>
        <taxon>Mytilinidion</taxon>
    </lineage>
</organism>
<dbReference type="EMBL" id="MU003725">
    <property type="protein sequence ID" value="KAF2802123.1"/>
    <property type="molecule type" value="Genomic_DNA"/>
</dbReference>
<accession>A0A6A6Y0S8</accession>
<evidence type="ECO:0000313" key="2">
    <source>
        <dbReference type="Proteomes" id="UP000504636"/>
    </source>
</evidence>
<reference evidence="3" key="2">
    <citation type="submission" date="2020-04" db="EMBL/GenBank/DDBJ databases">
        <authorList>
            <consortium name="NCBI Genome Project"/>
        </authorList>
    </citation>
    <scope>NUCLEOTIDE SEQUENCE</scope>
    <source>
        <strain evidence="3">CBS 304.34</strain>
    </source>
</reference>